<dbReference type="CDD" id="cd00042">
    <property type="entry name" value="CY"/>
    <property type="match status" value="1"/>
</dbReference>
<reference evidence="6 7" key="1">
    <citation type="submission" date="2020-08" db="EMBL/GenBank/DDBJ databases">
        <title>Plant Genome Project.</title>
        <authorList>
            <person name="Zhang R.-G."/>
        </authorList>
    </citation>
    <scope>NUCLEOTIDE SEQUENCE [LARGE SCALE GENOMIC DNA]</scope>
    <source>
        <tissue evidence="6">Rhizome</tissue>
    </source>
</reference>
<keyword evidence="7" id="KW-1185">Reference proteome</keyword>
<dbReference type="SUPFAM" id="SSF54403">
    <property type="entry name" value="Cystatin/monellin"/>
    <property type="match status" value="1"/>
</dbReference>
<dbReference type="Proteomes" id="UP000734854">
    <property type="component" value="Unassembled WGS sequence"/>
</dbReference>
<evidence type="ECO:0000313" key="6">
    <source>
        <dbReference type="EMBL" id="KAG6479320.1"/>
    </source>
</evidence>
<gene>
    <name evidence="6" type="ORF">ZIOFF_062783</name>
</gene>
<evidence type="ECO:0000256" key="3">
    <source>
        <dbReference type="ARBA" id="ARBA00022704"/>
    </source>
</evidence>
<dbReference type="InterPro" id="IPR046350">
    <property type="entry name" value="Cystatin_sf"/>
</dbReference>
<keyword evidence="2 4" id="KW-0646">Protease inhibitor</keyword>
<dbReference type="PANTHER" id="PTHR11413:SF103">
    <property type="entry name" value="CYSTEINE PROTEINASE INHIBITOR 12"/>
    <property type="match status" value="1"/>
</dbReference>
<sequence>MFVVVKNALLEFVRVIKAREQEVTGTLHHLTVEVIDAGKKKIYEAKVWIKPWLNFKVRSYCDVVSKLLANRVGIDLSTS</sequence>
<comment type="caution">
    <text evidence="6">The sequence shown here is derived from an EMBL/GenBank/DDBJ whole genome shotgun (WGS) entry which is preliminary data.</text>
</comment>
<name>A0A8J5K9G4_ZINOF</name>
<dbReference type="InterPro" id="IPR000010">
    <property type="entry name" value="Cystatin_dom"/>
</dbReference>
<comment type="similarity">
    <text evidence="1 4">Belongs to the cystatin family. Phytocystatin subfamily.</text>
</comment>
<organism evidence="6 7">
    <name type="scientific">Zingiber officinale</name>
    <name type="common">Ginger</name>
    <name type="synonym">Amomum zingiber</name>
    <dbReference type="NCBI Taxonomy" id="94328"/>
    <lineage>
        <taxon>Eukaryota</taxon>
        <taxon>Viridiplantae</taxon>
        <taxon>Streptophyta</taxon>
        <taxon>Embryophyta</taxon>
        <taxon>Tracheophyta</taxon>
        <taxon>Spermatophyta</taxon>
        <taxon>Magnoliopsida</taxon>
        <taxon>Liliopsida</taxon>
        <taxon>Zingiberales</taxon>
        <taxon>Zingiberaceae</taxon>
        <taxon>Zingiber</taxon>
    </lineage>
</organism>
<protein>
    <recommendedName>
        <fullName evidence="4">Cysteine proteinase inhibitor</fullName>
    </recommendedName>
</protein>
<evidence type="ECO:0000259" key="5">
    <source>
        <dbReference type="Pfam" id="PF16845"/>
    </source>
</evidence>
<dbReference type="Pfam" id="PF16845">
    <property type="entry name" value="SQAPI"/>
    <property type="match status" value="1"/>
</dbReference>
<evidence type="ECO:0000256" key="1">
    <source>
        <dbReference type="ARBA" id="ARBA00007233"/>
    </source>
</evidence>
<evidence type="ECO:0000256" key="2">
    <source>
        <dbReference type="ARBA" id="ARBA00022690"/>
    </source>
</evidence>
<feature type="domain" description="Cystatin" evidence="5">
    <location>
        <begin position="7"/>
        <end position="56"/>
    </location>
</feature>
<evidence type="ECO:0000313" key="7">
    <source>
        <dbReference type="Proteomes" id="UP000734854"/>
    </source>
</evidence>
<dbReference type="Gene3D" id="3.10.450.10">
    <property type="match status" value="1"/>
</dbReference>
<dbReference type="GO" id="GO:0004869">
    <property type="term" value="F:cysteine-type endopeptidase inhibitor activity"/>
    <property type="evidence" value="ECO:0007669"/>
    <property type="project" value="UniProtKB-KW"/>
</dbReference>
<keyword evidence="3 4" id="KW-0789">Thiol protease inhibitor</keyword>
<proteinExistence type="inferred from homology"/>
<dbReference type="EMBL" id="JACMSC010000017">
    <property type="protein sequence ID" value="KAG6479320.1"/>
    <property type="molecule type" value="Genomic_DNA"/>
</dbReference>
<dbReference type="InterPro" id="IPR027214">
    <property type="entry name" value="Cystatin"/>
</dbReference>
<evidence type="ECO:0000256" key="4">
    <source>
        <dbReference type="RuleBase" id="RU362130"/>
    </source>
</evidence>
<dbReference type="AlphaFoldDB" id="A0A8J5K9G4"/>
<dbReference type="PANTHER" id="PTHR11413">
    <property type="entry name" value="CYSTATIN FAMILY MEMBER"/>
    <property type="match status" value="1"/>
</dbReference>
<accession>A0A8J5K9G4</accession>